<dbReference type="EMBL" id="DSQF01000022">
    <property type="protein sequence ID" value="HGZ43876.1"/>
    <property type="molecule type" value="Genomic_DNA"/>
</dbReference>
<dbReference type="Gene3D" id="6.10.250.690">
    <property type="match status" value="1"/>
</dbReference>
<dbReference type="Pfam" id="PF00486">
    <property type="entry name" value="Trans_reg_C"/>
    <property type="match status" value="1"/>
</dbReference>
<dbReference type="Pfam" id="PF00072">
    <property type="entry name" value="Response_reg"/>
    <property type="match status" value="1"/>
</dbReference>
<organism evidence="10">
    <name type="scientific">Eiseniibacteriota bacterium</name>
    <dbReference type="NCBI Taxonomy" id="2212470"/>
    <lineage>
        <taxon>Bacteria</taxon>
        <taxon>Candidatus Eiseniibacteriota</taxon>
    </lineage>
</organism>
<dbReference type="PANTHER" id="PTHR48111">
    <property type="entry name" value="REGULATOR OF RPOS"/>
    <property type="match status" value="1"/>
</dbReference>
<evidence type="ECO:0000259" key="8">
    <source>
        <dbReference type="PROSITE" id="PS50110"/>
    </source>
</evidence>
<dbReference type="InterPro" id="IPR001789">
    <property type="entry name" value="Sig_transdc_resp-reg_receiver"/>
</dbReference>
<evidence type="ECO:0000256" key="7">
    <source>
        <dbReference type="PROSITE-ProRule" id="PRU01091"/>
    </source>
</evidence>
<sequence>MSQRVHIVEDDGRIADVIVKNLEAAGYECHVSPDGGQALADFARTKPDLVVLDLGLPGLDGLHVARRVRRDSDVPILMLTARSGESDKLLGLEIGADDYVTKPFSTAELVARVRALLRRSTGALRERVLEIGPLRIDPARRRVERDGVEVPLTTLEFDVLHFLASRPGRVFSREALMSEVWGSDRVVDDRSIDSLVSRLRRKLEPDPTRPRWVQTVWGAGYRFAEPGR</sequence>
<evidence type="ECO:0000256" key="6">
    <source>
        <dbReference type="PROSITE-ProRule" id="PRU00169"/>
    </source>
</evidence>
<dbReference type="PANTHER" id="PTHR48111:SF4">
    <property type="entry name" value="DNA-BINDING DUAL TRANSCRIPTIONAL REGULATOR OMPR"/>
    <property type="match status" value="1"/>
</dbReference>
<protein>
    <submittedName>
        <fullName evidence="10">Response regulator transcription factor</fullName>
    </submittedName>
</protein>
<reference evidence="10" key="1">
    <citation type="journal article" date="2020" name="mSystems">
        <title>Genome- and Community-Level Interaction Insights into Carbon Utilization and Element Cycling Functions of Hydrothermarchaeota in Hydrothermal Sediment.</title>
        <authorList>
            <person name="Zhou Z."/>
            <person name="Liu Y."/>
            <person name="Xu W."/>
            <person name="Pan J."/>
            <person name="Luo Z.H."/>
            <person name="Li M."/>
        </authorList>
    </citation>
    <scope>NUCLEOTIDE SEQUENCE [LARGE SCALE GENOMIC DNA]</scope>
    <source>
        <strain evidence="10">SpSt-381</strain>
    </source>
</reference>
<keyword evidence="1 6" id="KW-0597">Phosphoprotein</keyword>
<dbReference type="CDD" id="cd00383">
    <property type="entry name" value="trans_reg_C"/>
    <property type="match status" value="1"/>
</dbReference>
<dbReference type="Gene3D" id="1.10.10.10">
    <property type="entry name" value="Winged helix-like DNA-binding domain superfamily/Winged helix DNA-binding domain"/>
    <property type="match status" value="1"/>
</dbReference>
<dbReference type="SUPFAM" id="SSF52172">
    <property type="entry name" value="CheY-like"/>
    <property type="match status" value="1"/>
</dbReference>
<feature type="domain" description="OmpR/PhoB-type" evidence="9">
    <location>
        <begin position="126"/>
        <end position="225"/>
    </location>
</feature>
<dbReference type="GO" id="GO:0000976">
    <property type="term" value="F:transcription cis-regulatory region binding"/>
    <property type="evidence" value="ECO:0007669"/>
    <property type="project" value="TreeGrafter"/>
</dbReference>
<dbReference type="Gene3D" id="3.40.50.2300">
    <property type="match status" value="1"/>
</dbReference>
<evidence type="ECO:0000313" key="10">
    <source>
        <dbReference type="EMBL" id="HGZ43876.1"/>
    </source>
</evidence>
<dbReference type="CDD" id="cd17574">
    <property type="entry name" value="REC_OmpR"/>
    <property type="match status" value="1"/>
</dbReference>
<dbReference type="InterPro" id="IPR011006">
    <property type="entry name" value="CheY-like_superfamily"/>
</dbReference>
<dbReference type="SUPFAM" id="SSF46894">
    <property type="entry name" value="C-terminal effector domain of the bipartite response regulators"/>
    <property type="match status" value="1"/>
</dbReference>
<evidence type="ECO:0000259" key="9">
    <source>
        <dbReference type="PROSITE" id="PS51755"/>
    </source>
</evidence>
<evidence type="ECO:0000256" key="4">
    <source>
        <dbReference type="ARBA" id="ARBA00023125"/>
    </source>
</evidence>
<dbReference type="GO" id="GO:0006355">
    <property type="term" value="P:regulation of DNA-templated transcription"/>
    <property type="evidence" value="ECO:0007669"/>
    <property type="project" value="InterPro"/>
</dbReference>
<dbReference type="AlphaFoldDB" id="A0A832I337"/>
<keyword evidence="2" id="KW-0902">Two-component regulatory system</keyword>
<gene>
    <name evidence="10" type="ORF">ENR23_10735</name>
</gene>
<dbReference type="PROSITE" id="PS50110">
    <property type="entry name" value="RESPONSE_REGULATORY"/>
    <property type="match status" value="1"/>
</dbReference>
<feature type="domain" description="Response regulatory" evidence="8">
    <location>
        <begin position="4"/>
        <end position="117"/>
    </location>
</feature>
<dbReference type="GO" id="GO:0032993">
    <property type="term" value="C:protein-DNA complex"/>
    <property type="evidence" value="ECO:0007669"/>
    <property type="project" value="TreeGrafter"/>
</dbReference>
<feature type="DNA-binding region" description="OmpR/PhoB-type" evidence="7">
    <location>
        <begin position="126"/>
        <end position="225"/>
    </location>
</feature>
<evidence type="ECO:0000256" key="3">
    <source>
        <dbReference type="ARBA" id="ARBA00023015"/>
    </source>
</evidence>
<comment type="caution">
    <text evidence="10">The sequence shown here is derived from an EMBL/GenBank/DDBJ whole genome shotgun (WGS) entry which is preliminary data.</text>
</comment>
<keyword evidence="3" id="KW-0805">Transcription regulation</keyword>
<evidence type="ECO:0000256" key="2">
    <source>
        <dbReference type="ARBA" id="ARBA00023012"/>
    </source>
</evidence>
<dbReference type="GO" id="GO:0000156">
    <property type="term" value="F:phosphorelay response regulator activity"/>
    <property type="evidence" value="ECO:0007669"/>
    <property type="project" value="TreeGrafter"/>
</dbReference>
<keyword evidence="5" id="KW-0804">Transcription</keyword>
<dbReference type="InterPro" id="IPR001867">
    <property type="entry name" value="OmpR/PhoB-type_DNA-bd"/>
</dbReference>
<keyword evidence="4 7" id="KW-0238">DNA-binding</keyword>
<evidence type="ECO:0000256" key="5">
    <source>
        <dbReference type="ARBA" id="ARBA00023163"/>
    </source>
</evidence>
<dbReference type="InterPro" id="IPR036388">
    <property type="entry name" value="WH-like_DNA-bd_sf"/>
</dbReference>
<feature type="modified residue" description="4-aspartylphosphate" evidence="6">
    <location>
        <position position="53"/>
    </location>
</feature>
<evidence type="ECO:0000256" key="1">
    <source>
        <dbReference type="ARBA" id="ARBA00022553"/>
    </source>
</evidence>
<dbReference type="SMART" id="SM00448">
    <property type="entry name" value="REC"/>
    <property type="match status" value="1"/>
</dbReference>
<dbReference type="GO" id="GO:0005829">
    <property type="term" value="C:cytosol"/>
    <property type="evidence" value="ECO:0007669"/>
    <property type="project" value="TreeGrafter"/>
</dbReference>
<dbReference type="SMART" id="SM00862">
    <property type="entry name" value="Trans_reg_C"/>
    <property type="match status" value="1"/>
</dbReference>
<dbReference type="InterPro" id="IPR016032">
    <property type="entry name" value="Sig_transdc_resp-reg_C-effctor"/>
</dbReference>
<dbReference type="PROSITE" id="PS51755">
    <property type="entry name" value="OMPR_PHOB"/>
    <property type="match status" value="1"/>
</dbReference>
<proteinExistence type="predicted"/>
<dbReference type="FunFam" id="3.40.50.2300:FF:000001">
    <property type="entry name" value="DNA-binding response regulator PhoB"/>
    <property type="match status" value="1"/>
</dbReference>
<name>A0A832I337_UNCEI</name>
<dbReference type="InterPro" id="IPR039420">
    <property type="entry name" value="WalR-like"/>
</dbReference>
<dbReference type="FunFam" id="1.10.10.10:FF:000018">
    <property type="entry name" value="DNA-binding response regulator ResD"/>
    <property type="match status" value="1"/>
</dbReference>
<accession>A0A832I337</accession>